<proteinExistence type="inferred from homology"/>
<comment type="similarity">
    <text evidence="3">Belongs to the Nudix hydrolase family.</text>
</comment>
<evidence type="ECO:0000259" key="4">
    <source>
        <dbReference type="PROSITE" id="PS51462"/>
    </source>
</evidence>
<dbReference type="GO" id="GO:0016462">
    <property type="term" value="F:pyrophosphatase activity"/>
    <property type="evidence" value="ECO:0007669"/>
    <property type="project" value="UniProtKB-ARBA"/>
</dbReference>
<dbReference type="PANTHER" id="PTHR11839:SF18">
    <property type="entry name" value="NUDIX HYDROLASE DOMAIN-CONTAINING PROTEIN"/>
    <property type="match status" value="1"/>
</dbReference>
<dbReference type="InterPro" id="IPR000086">
    <property type="entry name" value="NUDIX_hydrolase_dom"/>
</dbReference>
<dbReference type="RefSeq" id="WP_350344774.1">
    <property type="nucleotide sequence ID" value="NZ_CP158367.1"/>
</dbReference>
<dbReference type="Gene3D" id="3.90.79.10">
    <property type="entry name" value="Nucleoside Triphosphate Pyrophosphohydrolase"/>
    <property type="match status" value="1"/>
</dbReference>
<dbReference type="Pfam" id="PF00293">
    <property type="entry name" value="NUDIX"/>
    <property type="match status" value="1"/>
</dbReference>
<organism evidence="5">
    <name type="scientific">Proteinivorax tanatarense</name>
    <dbReference type="NCBI Taxonomy" id="1260629"/>
    <lineage>
        <taxon>Bacteria</taxon>
        <taxon>Bacillati</taxon>
        <taxon>Bacillota</taxon>
        <taxon>Clostridia</taxon>
        <taxon>Eubacteriales</taxon>
        <taxon>Proteinivoracaceae</taxon>
        <taxon>Proteinivorax</taxon>
    </lineage>
</organism>
<dbReference type="PRINTS" id="PR00502">
    <property type="entry name" value="NUDIXFAMILY"/>
</dbReference>
<keyword evidence="2 3" id="KW-0378">Hydrolase</keyword>
<dbReference type="GO" id="GO:0019693">
    <property type="term" value="P:ribose phosphate metabolic process"/>
    <property type="evidence" value="ECO:0007669"/>
    <property type="project" value="TreeGrafter"/>
</dbReference>
<evidence type="ECO:0000256" key="3">
    <source>
        <dbReference type="RuleBase" id="RU003476"/>
    </source>
</evidence>
<name>A0AAU7VPP8_9FIRM</name>
<dbReference type="GO" id="GO:0006753">
    <property type="term" value="P:nucleoside phosphate metabolic process"/>
    <property type="evidence" value="ECO:0007669"/>
    <property type="project" value="TreeGrafter"/>
</dbReference>
<dbReference type="PROSITE" id="PS00893">
    <property type="entry name" value="NUDIX_BOX"/>
    <property type="match status" value="1"/>
</dbReference>
<dbReference type="PROSITE" id="PS51462">
    <property type="entry name" value="NUDIX"/>
    <property type="match status" value="1"/>
</dbReference>
<protein>
    <submittedName>
        <fullName evidence="5">NUDIX hydrolase</fullName>
        <ecNumber evidence="5">3.6.-.-</ecNumber>
    </submittedName>
</protein>
<dbReference type="InterPro" id="IPR020476">
    <property type="entry name" value="Nudix_hydrolase"/>
</dbReference>
<gene>
    <name evidence="5" type="ORF">PRVXT_001214</name>
</gene>
<evidence type="ECO:0000256" key="1">
    <source>
        <dbReference type="ARBA" id="ARBA00001946"/>
    </source>
</evidence>
<sequence length="177" mass="20291">MKWKTIDENFIHKSGFMNVKIDTASHPKLGVHQFYRVEMANWVNVVAIDKNDAFILVKQFRHGTKKVTYEVPAGAIDNGETPKEAAIRELQEETGYIGNPVYLGKVEVNPAFLNNFCYLYLMLDCQMLATQNLDLTEDIEIIHLNKKTVQDMLANECISHSLTCLALYKAFEYINKK</sequence>
<dbReference type="InterPro" id="IPR020084">
    <property type="entry name" value="NUDIX_hydrolase_CS"/>
</dbReference>
<dbReference type="GO" id="GO:0005829">
    <property type="term" value="C:cytosol"/>
    <property type="evidence" value="ECO:0007669"/>
    <property type="project" value="TreeGrafter"/>
</dbReference>
<dbReference type="EC" id="3.6.-.-" evidence="5"/>
<accession>A0AAU7VPP8</accession>
<evidence type="ECO:0000313" key="5">
    <source>
        <dbReference type="EMBL" id="XBX76039.1"/>
    </source>
</evidence>
<dbReference type="AlphaFoldDB" id="A0AAU7VPP8"/>
<dbReference type="EMBL" id="CP158367">
    <property type="protein sequence ID" value="XBX76039.1"/>
    <property type="molecule type" value="Genomic_DNA"/>
</dbReference>
<reference evidence="5" key="1">
    <citation type="journal article" date="2013" name="Extremophiles">
        <title>Proteinivorax tanatarense gen. nov., sp. nov., an anaerobic, haloalkaliphilic, proteolytic bacterium isolated from a decaying algal bloom, and proposal of Proteinivoraceae fam. nov.</title>
        <authorList>
            <person name="Kevbrin V."/>
            <person name="Boltyanskaya Y."/>
            <person name="Zhilina T."/>
            <person name="Kolganova T."/>
            <person name="Lavrentjeva E."/>
            <person name="Kuznetsov B."/>
        </authorList>
    </citation>
    <scope>NUCLEOTIDE SEQUENCE</scope>
    <source>
        <strain evidence="5">Z-910T</strain>
    </source>
</reference>
<dbReference type="PANTHER" id="PTHR11839">
    <property type="entry name" value="UDP/ADP-SUGAR PYROPHOSPHATASE"/>
    <property type="match status" value="1"/>
</dbReference>
<dbReference type="InterPro" id="IPR015797">
    <property type="entry name" value="NUDIX_hydrolase-like_dom_sf"/>
</dbReference>
<comment type="cofactor">
    <cofactor evidence="1">
        <name>Mg(2+)</name>
        <dbReference type="ChEBI" id="CHEBI:18420"/>
    </cofactor>
</comment>
<evidence type="ECO:0000256" key="2">
    <source>
        <dbReference type="ARBA" id="ARBA00022801"/>
    </source>
</evidence>
<feature type="domain" description="Nudix hydrolase" evidence="4">
    <location>
        <begin position="38"/>
        <end position="170"/>
    </location>
</feature>
<dbReference type="SUPFAM" id="SSF55811">
    <property type="entry name" value="Nudix"/>
    <property type="match status" value="1"/>
</dbReference>
<dbReference type="CDD" id="cd03424">
    <property type="entry name" value="NUDIX_ADPRase_Nudt5_UGPPase_Nudt14"/>
    <property type="match status" value="1"/>
</dbReference>
<reference evidence="5" key="2">
    <citation type="submission" date="2024-06" db="EMBL/GenBank/DDBJ databases">
        <authorList>
            <person name="Petrova K.O."/>
            <person name="Toshchakov S.V."/>
            <person name="Boltjanskaja Y.V."/>
            <person name="Kevbrin V."/>
        </authorList>
    </citation>
    <scope>NUCLEOTIDE SEQUENCE</scope>
    <source>
        <strain evidence="5">Z-910T</strain>
    </source>
</reference>